<evidence type="ECO:0000313" key="2">
    <source>
        <dbReference type="Proteomes" id="UP000756346"/>
    </source>
</evidence>
<dbReference type="GeneID" id="70181636"/>
<dbReference type="RefSeq" id="XP_046017751.1">
    <property type="nucleotide sequence ID" value="XM_046152090.1"/>
</dbReference>
<accession>A0A9P8YFR9</accession>
<dbReference type="AlphaFoldDB" id="A0A9P8YFR9"/>
<dbReference type="Proteomes" id="UP000756346">
    <property type="component" value="Unassembled WGS sequence"/>
</dbReference>
<name>A0A9P8YFR9_9PEZI</name>
<protein>
    <submittedName>
        <fullName evidence="1">Uncharacterized protein</fullName>
    </submittedName>
</protein>
<comment type="caution">
    <text evidence="1">The sequence shown here is derived from an EMBL/GenBank/DDBJ whole genome shotgun (WGS) entry which is preliminary data.</text>
</comment>
<reference evidence="1" key="1">
    <citation type="journal article" date="2021" name="Nat. Commun.">
        <title>Genetic determinants of endophytism in the Arabidopsis root mycobiome.</title>
        <authorList>
            <person name="Mesny F."/>
            <person name="Miyauchi S."/>
            <person name="Thiergart T."/>
            <person name="Pickel B."/>
            <person name="Atanasova L."/>
            <person name="Karlsson M."/>
            <person name="Huettel B."/>
            <person name="Barry K.W."/>
            <person name="Haridas S."/>
            <person name="Chen C."/>
            <person name="Bauer D."/>
            <person name="Andreopoulos W."/>
            <person name="Pangilinan J."/>
            <person name="LaButti K."/>
            <person name="Riley R."/>
            <person name="Lipzen A."/>
            <person name="Clum A."/>
            <person name="Drula E."/>
            <person name="Henrissat B."/>
            <person name="Kohler A."/>
            <person name="Grigoriev I.V."/>
            <person name="Martin F.M."/>
            <person name="Hacquard S."/>
        </authorList>
    </citation>
    <scope>NUCLEOTIDE SEQUENCE</scope>
    <source>
        <strain evidence="1">MPI-CAGE-CH-0230</strain>
    </source>
</reference>
<dbReference type="EMBL" id="JAGTJQ010000001">
    <property type="protein sequence ID" value="KAH7039696.1"/>
    <property type="molecule type" value="Genomic_DNA"/>
</dbReference>
<proteinExistence type="predicted"/>
<organism evidence="1 2">
    <name type="scientific">Microdochium trichocladiopsis</name>
    <dbReference type="NCBI Taxonomy" id="1682393"/>
    <lineage>
        <taxon>Eukaryota</taxon>
        <taxon>Fungi</taxon>
        <taxon>Dikarya</taxon>
        <taxon>Ascomycota</taxon>
        <taxon>Pezizomycotina</taxon>
        <taxon>Sordariomycetes</taxon>
        <taxon>Xylariomycetidae</taxon>
        <taxon>Xylariales</taxon>
        <taxon>Microdochiaceae</taxon>
        <taxon>Microdochium</taxon>
    </lineage>
</organism>
<gene>
    <name evidence="1" type="ORF">B0I36DRAFT_309112</name>
</gene>
<sequence length="54" mass="6136">MTCSCIVPMFHRTVFDISADSGCQDRQFRGCDDDWQGRAAARSDRRTKVLRPGD</sequence>
<evidence type="ECO:0000313" key="1">
    <source>
        <dbReference type="EMBL" id="KAH7039696.1"/>
    </source>
</evidence>
<keyword evidence="2" id="KW-1185">Reference proteome</keyword>